<dbReference type="InterPro" id="IPR001155">
    <property type="entry name" value="OxRdtase_FMN_N"/>
</dbReference>
<evidence type="ECO:0000313" key="12">
    <source>
        <dbReference type="EMBL" id="GAA1136450.1"/>
    </source>
</evidence>
<dbReference type="InterPro" id="IPR051793">
    <property type="entry name" value="NADH:flavin_oxidoreductase"/>
</dbReference>
<evidence type="ECO:0000256" key="8">
    <source>
        <dbReference type="ARBA" id="ARBA00023004"/>
    </source>
</evidence>
<dbReference type="PANTHER" id="PTHR42917">
    <property type="entry name" value="2,4-DIENOYL-COA REDUCTASE"/>
    <property type="match status" value="1"/>
</dbReference>
<evidence type="ECO:0000256" key="2">
    <source>
        <dbReference type="ARBA" id="ARBA00001966"/>
    </source>
</evidence>
<sequence>MSGTTPGAGFPALFSPLRIRGVELRNRLVFQPHFNALGDVHGMPTEDVTAYLEERAWGGVGLVVDGSMATMPEGQMSRKYVAAWDPATIPLNRRTTDAVHAHGARIFAQLNHGGHTSLEHPPPVLWAPTQMPEPSSPHTTKAMDRRDMLRAIEGFAASTRNLVEAGYDGIEIKIAHDGLLRSFASPFFNHRTDAYGGSFENRMRFPLECVAAVRENLPDDRALGIRICLHEYTPFGYELDYGLRMAECLEASGLVDYFNCDAGSFSSFWMEIPPAAVAQGYFRPLNQALKKQSDLPVVAFGRIKDGALAEHMLASGEADLVGMARQLIADPETPRKLEEGRAVEVRACIGCNDGCLHAVAQEKPIRCVQNPAAGQERFWSERLLVRVAEPRSVVVIGGGAAGLKVAEIAARRGHRVTLFERAEHLGGQVRLAARQPHHEEVAEVTHYLEAAVRRLGVEVWTGVEATADDLLELDPDVVVVATGSQPNLPPAHRQSQDDPDAAAIARGRGLQLLPEIPGLELDCVYSVDEVLAGAPLPEGRVLVVDAQGHWEAAGTAEYLADAGRQVTIVSSRTVVAGELEGTNIAMFLQRAAAKGIALRPMTTLLRVEPGRALLRDDATGTEEWWETGAVVPVYARRSRDDLYHRLCDLVEESGRDVQVERVGDAAAARLIQTVLLEAHQLAASV</sequence>
<proteinExistence type="inferred from homology"/>
<dbReference type="InterPro" id="IPR013785">
    <property type="entry name" value="Aldolase_TIM"/>
</dbReference>
<evidence type="ECO:0000256" key="1">
    <source>
        <dbReference type="ARBA" id="ARBA00001917"/>
    </source>
</evidence>
<comment type="cofactor">
    <cofactor evidence="2">
        <name>[4Fe-4S] cluster</name>
        <dbReference type="ChEBI" id="CHEBI:49883"/>
    </cofactor>
</comment>
<dbReference type="RefSeq" id="WP_343906936.1">
    <property type="nucleotide sequence ID" value="NZ_BAAAJE010000006.1"/>
</dbReference>
<comment type="similarity">
    <text evidence="3">In the N-terminal section; belongs to the NADH:flavin oxidoreductase/NADH oxidase family.</text>
</comment>
<dbReference type="EMBL" id="BAAAJE010000006">
    <property type="protein sequence ID" value="GAA1136450.1"/>
    <property type="molecule type" value="Genomic_DNA"/>
</dbReference>
<dbReference type="Gene3D" id="3.20.20.70">
    <property type="entry name" value="Aldolase class I"/>
    <property type="match status" value="1"/>
</dbReference>
<dbReference type="PRINTS" id="PR00368">
    <property type="entry name" value="FADPNR"/>
</dbReference>
<dbReference type="PRINTS" id="PR00411">
    <property type="entry name" value="PNDRDTASEI"/>
</dbReference>
<dbReference type="Gene3D" id="3.40.50.720">
    <property type="entry name" value="NAD(P)-binding Rossmann-like Domain"/>
    <property type="match status" value="1"/>
</dbReference>
<comment type="cofactor">
    <cofactor evidence="1">
        <name>FMN</name>
        <dbReference type="ChEBI" id="CHEBI:58210"/>
    </cofactor>
</comment>
<keyword evidence="4" id="KW-0285">Flavoprotein</keyword>
<dbReference type="InterPro" id="IPR036188">
    <property type="entry name" value="FAD/NAD-bd_sf"/>
</dbReference>
<evidence type="ECO:0000259" key="10">
    <source>
        <dbReference type="Pfam" id="PF00724"/>
    </source>
</evidence>
<keyword evidence="6" id="KW-0479">Metal-binding</keyword>
<protein>
    <submittedName>
        <fullName evidence="12">FAD-dependent oxidoreductase</fullName>
    </submittedName>
</protein>
<dbReference type="Pfam" id="PF07992">
    <property type="entry name" value="Pyr_redox_2"/>
    <property type="match status" value="1"/>
</dbReference>
<dbReference type="Gene3D" id="3.50.50.60">
    <property type="entry name" value="FAD/NAD(P)-binding domain"/>
    <property type="match status" value="1"/>
</dbReference>
<keyword evidence="8" id="KW-0408">Iron</keyword>
<feature type="domain" description="NADH:flavin oxidoreductase/NADH oxidase N-terminal" evidence="10">
    <location>
        <begin position="13"/>
        <end position="342"/>
    </location>
</feature>
<keyword evidence="9" id="KW-0411">Iron-sulfur</keyword>
<evidence type="ECO:0000256" key="4">
    <source>
        <dbReference type="ARBA" id="ARBA00022630"/>
    </source>
</evidence>
<dbReference type="SUPFAM" id="SSF51905">
    <property type="entry name" value="FAD/NAD(P)-binding domain"/>
    <property type="match status" value="1"/>
</dbReference>
<evidence type="ECO:0000256" key="9">
    <source>
        <dbReference type="ARBA" id="ARBA00023014"/>
    </source>
</evidence>
<dbReference type="InterPro" id="IPR023753">
    <property type="entry name" value="FAD/NAD-binding_dom"/>
</dbReference>
<keyword evidence="7" id="KW-0560">Oxidoreductase</keyword>
<dbReference type="Pfam" id="PF00724">
    <property type="entry name" value="Oxidored_FMN"/>
    <property type="match status" value="1"/>
</dbReference>
<dbReference type="Proteomes" id="UP001499979">
    <property type="component" value="Unassembled WGS sequence"/>
</dbReference>
<name>A0ABP4EZH0_9ACTN</name>
<keyword evidence="5" id="KW-0288">FMN</keyword>
<evidence type="ECO:0000256" key="7">
    <source>
        <dbReference type="ARBA" id="ARBA00023002"/>
    </source>
</evidence>
<keyword evidence="13" id="KW-1185">Reference proteome</keyword>
<evidence type="ECO:0000256" key="3">
    <source>
        <dbReference type="ARBA" id="ARBA00011048"/>
    </source>
</evidence>
<organism evidence="12 13">
    <name type="scientific">Nocardioides aquiterrae</name>
    <dbReference type="NCBI Taxonomy" id="203799"/>
    <lineage>
        <taxon>Bacteria</taxon>
        <taxon>Bacillati</taxon>
        <taxon>Actinomycetota</taxon>
        <taxon>Actinomycetes</taxon>
        <taxon>Propionibacteriales</taxon>
        <taxon>Nocardioidaceae</taxon>
        <taxon>Nocardioides</taxon>
    </lineage>
</organism>
<evidence type="ECO:0000259" key="11">
    <source>
        <dbReference type="Pfam" id="PF07992"/>
    </source>
</evidence>
<dbReference type="SUPFAM" id="SSF51971">
    <property type="entry name" value="Nucleotide-binding domain"/>
    <property type="match status" value="1"/>
</dbReference>
<comment type="caution">
    <text evidence="12">The sequence shown here is derived from an EMBL/GenBank/DDBJ whole genome shotgun (WGS) entry which is preliminary data.</text>
</comment>
<dbReference type="SUPFAM" id="SSF51395">
    <property type="entry name" value="FMN-linked oxidoreductases"/>
    <property type="match status" value="1"/>
</dbReference>
<evidence type="ECO:0000313" key="13">
    <source>
        <dbReference type="Proteomes" id="UP001499979"/>
    </source>
</evidence>
<reference evidence="13" key="1">
    <citation type="journal article" date="2019" name="Int. J. Syst. Evol. Microbiol.">
        <title>The Global Catalogue of Microorganisms (GCM) 10K type strain sequencing project: providing services to taxonomists for standard genome sequencing and annotation.</title>
        <authorList>
            <consortium name="The Broad Institute Genomics Platform"/>
            <consortium name="The Broad Institute Genome Sequencing Center for Infectious Disease"/>
            <person name="Wu L."/>
            <person name="Ma J."/>
        </authorList>
    </citation>
    <scope>NUCLEOTIDE SEQUENCE [LARGE SCALE GENOMIC DNA]</scope>
    <source>
        <strain evidence="13">JCM 11813</strain>
    </source>
</reference>
<feature type="domain" description="FAD/NAD(P)-binding" evidence="11">
    <location>
        <begin position="392"/>
        <end position="610"/>
    </location>
</feature>
<evidence type="ECO:0000256" key="6">
    <source>
        <dbReference type="ARBA" id="ARBA00022723"/>
    </source>
</evidence>
<accession>A0ABP4EZH0</accession>
<dbReference type="PANTHER" id="PTHR42917:SF2">
    <property type="entry name" value="2,4-DIENOYL-COA REDUCTASE [(2E)-ENOYL-COA-PRODUCING]"/>
    <property type="match status" value="1"/>
</dbReference>
<gene>
    <name evidence="12" type="ORF">GCM10009606_15690</name>
</gene>
<evidence type="ECO:0000256" key="5">
    <source>
        <dbReference type="ARBA" id="ARBA00022643"/>
    </source>
</evidence>